<dbReference type="EMBL" id="LWMH01000001">
    <property type="protein sequence ID" value="KZS47349.1"/>
    <property type="molecule type" value="Genomic_DNA"/>
</dbReference>
<dbReference type="GeneID" id="97557241"/>
<dbReference type="PANTHER" id="PTHR34385:SF1">
    <property type="entry name" value="PEPTIDOGLYCAN L-ALANYL-D-GLUTAMATE ENDOPEPTIDASE CWLK"/>
    <property type="match status" value="1"/>
</dbReference>
<dbReference type="AlphaFoldDB" id="A0A163KM46"/>
<dbReference type="CDD" id="cd14845">
    <property type="entry name" value="L-Ala-D-Glu_peptidase_like"/>
    <property type="match status" value="1"/>
</dbReference>
<dbReference type="Gene3D" id="3.30.1380.10">
    <property type="match status" value="1"/>
</dbReference>
<dbReference type="STRING" id="59843.A3958_15535"/>
<dbReference type="InterPro" id="IPR009045">
    <property type="entry name" value="Zn_M74/Hedgehog-like"/>
</dbReference>
<organism evidence="2 3">
    <name type="scientific">Paenibacillus glucanolyticus</name>
    <dbReference type="NCBI Taxonomy" id="59843"/>
    <lineage>
        <taxon>Bacteria</taxon>
        <taxon>Bacillati</taxon>
        <taxon>Bacillota</taxon>
        <taxon>Bacilli</taxon>
        <taxon>Bacillales</taxon>
        <taxon>Paenibacillaceae</taxon>
        <taxon>Paenibacillus</taxon>
    </lineage>
</organism>
<dbReference type="GO" id="GO:0008233">
    <property type="term" value="F:peptidase activity"/>
    <property type="evidence" value="ECO:0007669"/>
    <property type="project" value="InterPro"/>
</dbReference>
<dbReference type="InterPro" id="IPR039561">
    <property type="entry name" value="Peptidase_M15C"/>
</dbReference>
<dbReference type="InterPro" id="IPR052179">
    <property type="entry name" value="DD-CPase-like"/>
</dbReference>
<dbReference type="RefSeq" id="WP_063478817.1">
    <property type="nucleotide sequence ID" value="NZ_CP147845.1"/>
</dbReference>
<dbReference type="OrthoDB" id="9799970at2"/>
<gene>
    <name evidence="2" type="ORF">AWU65_16155</name>
</gene>
<keyword evidence="3" id="KW-1185">Reference proteome</keyword>
<protein>
    <submittedName>
        <fullName evidence="2">Peptidase M15</fullName>
    </submittedName>
</protein>
<evidence type="ECO:0000313" key="2">
    <source>
        <dbReference type="EMBL" id="KZS47349.1"/>
    </source>
</evidence>
<dbReference type="PANTHER" id="PTHR34385">
    <property type="entry name" value="D-ALANYL-D-ALANINE CARBOXYPEPTIDASE"/>
    <property type="match status" value="1"/>
</dbReference>
<name>A0A163KM46_9BACL</name>
<proteinExistence type="predicted"/>
<evidence type="ECO:0000313" key="3">
    <source>
        <dbReference type="Proteomes" id="UP000076796"/>
    </source>
</evidence>
<dbReference type="Pfam" id="PF13539">
    <property type="entry name" value="Peptidase_M15_4"/>
    <property type="match status" value="1"/>
</dbReference>
<feature type="domain" description="Peptidase M15C" evidence="1">
    <location>
        <begin position="101"/>
        <end position="171"/>
    </location>
</feature>
<dbReference type="SUPFAM" id="SSF55166">
    <property type="entry name" value="Hedgehog/DD-peptidase"/>
    <property type="match status" value="1"/>
</dbReference>
<sequence length="198" mass="22665">MIKRKKTTLFLIVALLLAIFYMQLQTSIPGIFNDLDFDFNHKETPKVTQLHPYVLQQKNELVRLTKEKGITIVITDGYRSHEEQTRIYNQGRSTAGNIVTNAKAGESLHNYGLAIDFALKQKDGSVIWDMEYDGNGNGKADWMEVVEIAKHLGFQWGGDWANFPDYPHLQIDFGLTIRDLKRGKLPPVESHEYLEAIK</sequence>
<accession>A0A163KM46</accession>
<reference evidence="2" key="1">
    <citation type="journal article" date="2016" name="Genome Announc.">
        <title>Draft genomes of two strains of Paenibacillus glucanolyticus with capability to degrade lignocellulose.</title>
        <authorList>
            <person name="Mathews S.L."/>
            <person name="Pawlak J."/>
            <person name="Grunden A.M."/>
        </authorList>
    </citation>
    <scope>NUCLEOTIDE SEQUENCE [LARGE SCALE GENOMIC DNA]</scope>
    <source>
        <strain evidence="2">SLM1</strain>
    </source>
</reference>
<evidence type="ECO:0000259" key="1">
    <source>
        <dbReference type="Pfam" id="PF13539"/>
    </source>
</evidence>
<dbReference type="Proteomes" id="UP000076796">
    <property type="component" value="Unassembled WGS sequence"/>
</dbReference>
<comment type="caution">
    <text evidence="2">The sequence shown here is derived from an EMBL/GenBank/DDBJ whole genome shotgun (WGS) entry which is preliminary data.</text>
</comment>